<sequence>MCGAAVSEPDTTDTTILTGSAYRDDRHLAARQSLYRWQQPTYDLPGLVLEHLPIRTGTVLDVGCGNGTYVTRLRSQRPGLTVVGLDISPGILATVSAPVVAADAARLPVGDHSATAVLAMHTLYHVDNIDAAVAEAVRVLEPGGIFIASTNAREDKAELDDLWARAAGEVLGVDRGPRRISLSTRFALNDAPQRLRSHFAAVETVELPGTITVHEPEPVIAHLASYRSWAENIGVPFDATLTRARDLLQHMIDRDGRFQITCRGGILLCHTTRHDDKARYDR</sequence>
<dbReference type="Gene3D" id="3.40.50.150">
    <property type="entry name" value="Vaccinia Virus protein VP39"/>
    <property type="match status" value="1"/>
</dbReference>
<evidence type="ECO:0000313" key="3">
    <source>
        <dbReference type="Proteomes" id="UP000582974"/>
    </source>
</evidence>
<organism evidence="2 3">
    <name type="scientific">Haloechinothrix aidingensis</name>
    <dbReference type="NCBI Taxonomy" id="2752311"/>
    <lineage>
        <taxon>Bacteria</taxon>
        <taxon>Bacillati</taxon>
        <taxon>Actinomycetota</taxon>
        <taxon>Actinomycetes</taxon>
        <taxon>Pseudonocardiales</taxon>
        <taxon>Pseudonocardiaceae</taxon>
        <taxon>Haloechinothrix</taxon>
    </lineage>
</organism>
<feature type="domain" description="Methyltransferase type 11" evidence="1">
    <location>
        <begin position="60"/>
        <end position="147"/>
    </location>
</feature>
<comment type="caution">
    <text evidence="2">The sequence shown here is derived from an EMBL/GenBank/DDBJ whole genome shotgun (WGS) entry which is preliminary data.</text>
</comment>
<keyword evidence="2" id="KW-0489">Methyltransferase</keyword>
<dbReference type="CDD" id="cd02440">
    <property type="entry name" value="AdoMet_MTases"/>
    <property type="match status" value="1"/>
</dbReference>
<dbReference type="GO" id="GO:0008757">
    <property type="term" value="F:S-adenosylmethionine-dependent methyltransferase activity"/>
    <property type="evidence" value="ECO:0007669"/>
    <property type="project" value="InterPro"/>
</dbReference>
<evidence type="ECO:0000259" key="1">
    <source>
        <dbReference type="Pfam" id="PF08241"/>
    </source>
</evidence>
<dbReference type="InterPro" id="IPR013216">
    <property type="entry name" value="Methyltransf_11"/>
</dbReference>
<reference evidence="2 3" key="1">
    <citation type="submission" date="2020-07" db="EMBL/GenBank/DDBJ databases">
        <title>Genome of Haloechinothrix sp.</title>
        <authorList>
            <person name="Tang S.-K."/>
            <person name="Yang L."/>
            <person name="Zhu W.-Y."/>
        </authorList>
    </citation>
    <scope>NUCLEOTIDE SEQUENCE [LARGE SCALE GENOMIC DNA]</scope>
    <source>
        <strain evidence="2 3">YIM 98757</strain>
    </source>
</reference>
<dbReference type="PANTHER" id="PTHR43591">
    <property type="entry name" value="METHYLTRANSFERASE"/>
    <property type="match status" value="1"/>
</dbReference>
<dbReference type="Pfam" id="PF08241">
    <property type="entry name" value="Methyltransf_11"/>
    <property type="match status" value="1"/>
</dbReference>
<keyword evidence="3" id="KW-1185">Reference proteome</keyword>
<dbReference type="InterPro" id="IPR029063">
    <property type="entry name" value="SAM-dependent_MTases_sf"/>
</dbReference>
<dbReference type="PANTHER" id="PTHR43591:SF24">
    <property type="entry name" value="2-METHOXY-6-POLYPRENYL-1,4-BENZOQUINOL METHYLASE, MITOCHONDRIAL"/>
    <property type="match status" value="1"/>
</dbReference>
<accession>A0A838ADF6</accession>
<dbReference type="SUPFAM" id="SSF53335">
    <property type="entry name" value="S-adenosyl-L-methionine-dependent methyltransferases"/>
    <property type="match status" value="1"/>
</dbReference>
<dbReference type="Proteomes" id="UP000582974">
    <property type="component" value="Unassembled WGS sequence"/>
</dbReference>
<dbReference type="EMBL" id="JACCKD010000006">
    <property type="protein sequence ID" value="MBA0127243.1"/>
    <property type="molecule type" value="Genomic_DNA"/>
</dbReference>
<name>A0A838ADF6_9PSEU</name>
<evidence type="ECO:0000313" key="2">
    <source>
        <dbReference type="EMBL" id="MBA0127243.1"/>
    </source>
</evidence>
<gene>
    <name evidence="2" type="ORF">H0B56_16960</name>
</gene>
<proteinExistence type="predicted"/>
<dbReference type="AlphaFoldDB" id="A0A838ADF6"/>
<keyword evidence="2" id="KW-0808">Transferase</keyword>
<protein>
    <submittedName>
        <fullName evidence="2">Methyltransferase domain-containing protein</fullName>
    </submittedName>
</protein>
<dbReference type="GO" id="GO:0032259">
    <property type="term" value="P:methylation"/>
    <property type="evidence" value="ECO:0007669"/>
    <property type="project" value="UniProtKB-KW"/>
</dbReference>